<dbReference type="InterPro" id="IPR050266">
    <property type="entry name" value="AB_hydrolase_sf"/>
</dbReference>
<dbReference type="InterPro" id="IPR029058">
    <property type="entry name" value="AB_hydrolase_fold"/>
</dbReference>
<evidence type="ECO:0000313" key="3">
    <source>
        <dbReference type="EMBL" id="TLM88375.1"/>
    </source>
</evidence>
<dbReference type="GO" id="GO:0016787">
    <property type="term" value="F:hydrolase activity"/>
    <property type="evidence" value="ECO:0007669"/>
    <property type="project" value="UniProtKB-KW"/>
</dbReference>
<dbReference type="SUPFAM" id="SSF53474">
    <property type="entry name" value="alpha/beta-Hydrolases"/>
    <property type="match status" value="1"/>
</dbReference>
<feature type="domain" description="AB hydrolase-1" evidence="2">
    <location>
        <begin position="111"/>
        <end position="353"/>
    </location>
</feature>
<dbReference type="Gene3D" id="3.40.50.1820">
    <property type="entry name" value="alpha/beta hydrolase"/>
    <property type="match status" value="1"/>
</dbReference>
<organism evidence="3 4">
    <name type="scientific">Hymenobacter jeollabukensis</name>
    <dbReference type="NCBI Taxonomy" id="2025313"/>
    <lineage>
        <taxon>Bacteria</taxon>
        <taxon>Pseudomonadati</taxon>
        <taxon>Bacteroidota</taxon>
        <taxon>Cytophagia</taxon>
        <taxon>Cytophagales</taxon>
        <taxon>Hymenobacteraceae</taxon>
        <taxon>Hymenobacter</taxon>
    </lineage>
</organism>
<proteinExistence type="predicted"/>
<dbReference type="Proteomes" id="UP000305517">
    <property type="component" value="Unassembled WGS sequence"/>
</dbReference>
<evidence type="ECO:0000259" key="2">
    <source>
        <dbReference type="Pfam" id="PF12697"/>
    </source>
</evidence>
<protein>
    <submittedName>
        <fullName evidence="3">Alpha/beta hydrolase</fullName>
    </submittedName>
</protein>
<keyword evidence="1" id="KW-1133">Transmembrane helix</keyword>
<dbReference type="Pfam" id="PF12697">
    <property type="entry name" value="Abhydrolase_6"/>
    <property type="match status" value="1"/>
</dbReference>
<keyword evidence="3" id="KW-0378">Hydrolase</keyword>
<keyword evidence="1" id="KW-0472">Membrane</keyword>
<dbReference type="InterPro" id="IPR000073">
    <property type="entry name" value="AB_hydrolase_1"/>
</dbReference>
<gene>
    <name evidence="3" type="ORF">FDY95_24670</name>
</gene>
<feature type="transmembrane region" description="Helical" evidence="1">
    <location>
        <begin position="61"/>
        <end position="80"/>
    </location>
</feature>
<keyword evidence="1" id="KW-0812">Transmembrane</keyword>
<comment type="caution">
    <text evidence="3">The sequence shown here is derived from an EMBL/GenBank/DDBJ whole genome shotgun (WGS) entry which is preliminary data.</text>
</comment>
<dbReference type="OrthoDB" id="7172093at2"/>
<evidence type="ECO:0000313" key="4">
    <source>
        <dbReference type="Proteomes" id="UP000305517"/>
    </source>
</evidence>
<name>A0A5R8WIS2_9BACT</name>
<dbReference type="PANTHER" id="PTHR43798">
    <property type="entry name" value="MONOACYLGLYCEROL LIPASE"/>
    <property type="match status" value="1"/>
</dbReference>
<evidence type="ECO:0000256" key="1">
    <source>
        <dbReference type="SAM" id="Phobius"/>
    </source>
</evidence>
<accession>A0A5R8WIS2</accession>
<dbReference type="AlphaFoldDB" id="A0A5R8WIS2"/>
<dbReference type="EMBL" id="VAJM01000019">
    <property type="protein sequence ID" value="TLM88375.1"/>
    <property type="molecule type" value="Genomic_DNA"/>
</dbReference>
<keyword evidence="4" id="KW-1185">Reference proteome</keyword>
<reference evidence="3 4" key="1">
    <citation type="submission" date="2019-05" db="EMBL/GenBank/DDBJ databases">
        <title>Hymenobacter edaphi sp. nov., isolated from abandoned arsenic-contaminated farmland soil.</title>
        <authorList>
            <person name="Nie L."/>
        </authorList>
    </citation>
    <scope>NUCLEOTIDE SEQUENCE [LARGE SCALE GENOMIC DNA]</scope>
    <source>
        <strain evidence="3 4">1-3-3-8</strain>
    </source>
</reference>
<sequence length="376" mass="41245">MTAFSKRHNQWQPASAIRPGFSATRPDALPLGQVLLPLGPGLRQFWVINHASKPLMTMKRFATTLLTATLLLTAAAPFTAQAAAPMASVPADNPGQHPNFTVRVVGKGQPVLLIPGLTCPGAVWDETVARYQQQYQCHVISLAGFGGAAAPASTEHLLQNVRDQLLTYIQTQRLQRPAIIGHSLGGFMALWMSATKPEAVGPLLIVDSLPFLSAIQNPNATVESVRPMAEASRQQMSQGSMPAAQQRLMMASMITDTARQTVAMRWSRQSDRATVGQAMYDMYTTDLRPDVARIQQPVLVLGAWAAYKPYGSTKESTRAIFEQQYARLPQHRIEMSEAGRHFLMWDDTQWFFAQADAFLQQYAPATKAKAGKGKNS</sequence>